<feature type="compositionally biased region" description="Acidic residues" evidence="1">
    <location>
        <begin position="520"/>
        <end position="547"/>
    </location>
</feature>
<feature type="compositionally biased region" description="Basic and acidic residues" evidence="1">
    <location>
        <begin position="643"/>
        <end position="655"/>
    </location>
</feature>
<feature type="compositionally biased region" description="Low complexity" evidence="1">
    <location>
        <begin position="30"/>
        <end position="41"/>
    </location>
</feature>
<feature type="region of interest" description="Disordered" evidence="1">
    <location>
        <begin position="619"/>
        <end position="783"/>
    </location>
</feature>
<feature type="compositionally biased region" description="Polar residues" evidence="1">
    <location>
        <begin position="619"/>
        <end position="628"/>
    </location>
</feature>
<evidence type="ECO:0000313" key="3">
    <source>
        <dbReference type="Proteomes" id="UP000799776"/>
    </source>
</evidence>
<feature type="compositionally biased region" description="Low complexity" evidence="1">
    <location>
        <begin position="454"/>
        <end position="465"/>
    </location>
</feature>
<feature type="compositionally biased region" description="Low complexity" evidence="1">
    <location>
        <begin position="1032"/>
        <end position="1045"/>
    </location>
</feature>
<name>A0A6A5YDH3_9PEZI</name>
<dbReference type="Proteomes" id="UP000799776">
    <property type="component" value="Unassembled WGS sequence"/>
</dbReference>
<feature type="region of interest" description="Disordered" evidence="1">
    <location>
        <begin position="1224"/>
        <end position="1259"/>
    </location>
</feature>
<organism evidence="2 3">
    <name type="scientific">Saccharata proteae CBS 121410</name>
    <dbReference type="NCBI Taxonomy" id="1314787"/>
    <lineage>
        <taxon>Eukaryota</taxon>
        <taxon>Fungi</taxon>
        <taxon>Dikarya</taxon>
        <taxon>Ascomycota</taxon>
        <taxon>Pezizomycotina</taxon>
        <taxon>Dothideomycetes</taxon>
        <taxon>Dothideomycetes incertae sedis</taxon>
        <taxon>Botryosphaeriales</taxon>
        <taxon>Saccharataceae</taxon>
        <taxon>Saccharata</taxon>
    </lineage>
</organism>
<evidence type="ECO:0000256" key="1">
    <source>
        <dbReference type="SAM" id="MobiDB-lite"/>
    </source>
</evidence>
<feature type="region of interest" description="Disordered" evidence="1">
    <location>
        <begin position="811"/>
        <end position="871"/>
    </location>
</feature>
<feature type="region of interest" description="Disordered" evidence="1">
    <location>
        <begin position="1"/>
        <end position="180"/>
    </location>
</feature>
<evidence type="ECO:0008006" key="4">
    <source>
        <dbReference type="Google" id="ProtNLM"/>
    </source>
</evidence>
<keyword evidence="3" id="KW-1185">Reference proteome</keyword>
<feature type="compositionally biased region" description="Acidic residues" evidence="1">
    <location>
        <begin position="739"/>
        <end position="752"/>
    </location>
</feature>
<feature type="region of interest" description="Disordered" evidence="1">
    <location>
        <begin position="205"/>
        <end position="233"/>
    </location>
</feature>
<proteinExistence type="predicted"/>
<reference evidence="2" key="1">
    <citation type="journal article" date="2020" name="Stud. Mycol.">
        <title>101 Dothideomycetes genomes: a test case for predicting lifestyles and emergence of pathogens.</title>
        <authorList>
            <person name="Haridas S."/>
            <person name="Albert R."/>
            <person name="Binder M."/>
            <person name="Bloem J."/>
            <person name="Labutti K."/>
            <person name="Salamov A."/>
            <person name="Andreopoulos B."/>
            <person name="Baker S."/>
            <person name="Barry K."/>
            <person name="Bills G."/>
            <person name="Bluhm B."/>
            <person name="Cannon C."/>
            <person name="Castanera R."/>
            <person name="Culley D."/>
            <person name="Daum C."/>
            <person name="Ezra D."/>
            <person name="Gonzalez J."/>
            <person name="Henrissat B."/>
            <person name="Kuo A."/>
            <person name="Liang C."/>
            <person name="Lipzen A."/>
            <person name="Lutzoni F."/>
            <person name="Magnuson J."/>
            <person name="Mondo S."/>
            <person name="Nolan M."/>
            <person name="Ohm R."/>
            <person name="Pangilinan J."/>
            <person name="Park H.-J."/>
            <person name="Ramirez L."/>
            <person name="Alfaro M."/>
            <person name="Sun H."/>
            <person name="Tritt A."/>
            <person name="Yoshinaga Y."/>
            <person name="Zwiers L.-H."/>
            <person name="Turgeon B."/>
            <person name="Goodwin S."/>
            <person name="Spatafora J."/>
            <person name="Crous P."/>
            <person name="Grigoriev I."/>
        </authorList>
    </citation>
    <scope>NUCLEOTIDE SEQUENCE</scope>
    <source>
        <strain evidence="2">CBS 121410</strain>
    </source>
</reference>
<feature type="compositionally biased region" description="Acidic residues" evidence="1">
    <location>
        <begin position="1086"/>
        <end position="1096"/>
    </location>
</feature>
<sequence length="1310" mass="139566">MAPSKFTAYLRPHHKRANSHPNSPEPPPSASSAQSFSDFFATQPKLHDNSSVGSNSPVSPFPPVLPPIPRIASRHSQPVLPKQLRPTDKAERAYSATEGIVGYGYGYGAAAGGDDGSPVQAGPSPGSTLPPESWRDTGRRTSYPVNSAPTGLRTKGQRPPAPRANVAQLDFPHNPHAVEPTGASLAVASPYASQSSLASFFPAPERQAGAMKPQKAQEPGQHGKTGKTRLNLRNPMSLLLRRRSGQAAQLAEDAGKGNQIVPAMTLPDDYDPRIKGSIVHDFSAPRPRRNQSFGDSAPNSGPDRPTNRSDGLDAVRQTDDESPTRRDRAHTPVFVENFDMPDADASKRESAIRAETLANAGFLARNMPEPDYEAPLPPPFGARNLVVSSFSERRSAPAPLPLKGPSEPLEDAPGLATVPEAEPSPPMDPETKRTNAIKTPPKTRSRATSGATVASYSRSRAASGADQSFLPAGLPSHFTSRASRFSFQMAGVDSSTQEKLLEERHKQKAAAKAAAKGQDSGDEAQDEEEEEEEDIYDYDDMDDDGGYDDIPMLGEEDADAGFMYTAGNSSGLGAFEFDSSQAPSKNPLSPISMSGESIGAPVDASRHSLIAPYLSNASGEQQGLLSSYQPPPGTYQASSGSHGLDHAGIESRAAEKNIPLTSEPERSDVYTAAEPSKAPQHIPDLDDELYFDDGMIGEPDPEDGEAFDESAFDDPSHPLYERPAPAPKPPPQEQRDWEYEPTTEDDESANVDEDFHSAKSSLAPHPSVRLPANSKGTSDPFDFSNLAAYHDALANAANKAEADGRFARKLSIATTDHSTHDEDEKDADMPSNDRNSSETAPSLVTDSNRVSGPADPLSPPNLTSLGGLGPAFEEDAFGNEYSDYDYDSALEDDPMIAAANAEALAYNDYDEDYGTEFGFYAAANGQGDAFNGGYFGPRGIDPLGRSMSGRNAVREPNLTPITERSEYSTRNSFIGLNHFGPPSSAGPIPSPGLAQLARMSPYGFPTGSEDDYSDYDISLEQLMKLRKGTFGKGTSATSQGSAGSSPRNSSPMSYFPGMGARGTSPVMTRSRANWEGEMASLQEKESSDDDEKEDDSSPAPRHEDDEEDELEDDDLVAAANQELRHSFDMNDSSNDISPGTDENTSNDPTLRAHEMSAPSNSMPRPPAINTAHDQPFLPEHPGNIPVSVPTSAISTTSSSSLPLSASAATPASSTLTQAQMLSPLSPNSFSGGSKGLPAVTAAVPHSPAKGHSRAGSAADSVTYVRERIEEGDETKGGEVGAFRWVLERRRTASTGELELVGREIVEGGRI</sequence>
<gene>
    <name evidence="2" type="ORF">K490DRAFT_63664</name>
</gene>
<feature type="region of interest" description="Disordered" evidence="1">
    <location>
        <begin position="259"/>
        <end position="333"/>
    </location>
</feature>
<dbReference type="OrthoDB" id="5408302at2759"/>
<feature type="compositionally biased region" description="Basic and acidic residues" evidence="1">
    <location>
        <begin position="305"/>
        <end position="330"/>
    </location>
</feature>
<protein>
    <recommendedName>
        <fullName evidence="4">AGC-kinase C-terminal domain-containing protein</fullName>
    </recommendedName>
</protein>
<feature type="region of interest" description="Disordered" evidence="1">
    <location>
        <begin position="1030"/>
        <end position="1185"/>
    </location>
</feature>
<dbReference type="EMBL" id="ML978714">
    <property type="protein sequence ID" value="KAF2089526.1"/>
    <property type="molecule type" value="Genomic_DNA"/>
</dbReference>
<accession>A0A6A5YDH3</accession>
<feature type="compositionally biased region" description="Pro residues" evidence="1">
    <location>
        <begin position="59"/>
        <end position="69"/>
    </location>
</feature>
<feature type="compositionally biased region" description="Polar residues" evidence="1">
    <location>
        <begin position="832"/>
        <end position="850"/>
    </location>
</feature>
<feature type="compositionally biased region" description="Acidic residues" evidence="1">
    <location>
        <begin position="699"/>
        <end position="712"/>
    </location>
</feature>
<feature type="compositionally biased region" description="Polar residues" evidence="1">
    <location>
        <begin position="290"/>
        <end position="299"/>
    </location>
</feature>
<feature type="compositionally biased region" description="Gly residues" evidence="1">
    <location>
        <begin position="101"/>
        <end position="115"/>
    </location>
</feature>
<evidence type="ECO:0000313" key="2">
    <source>
        <dbReference type="EMBL" id="KAF2089526.1"/>
    </source>
</evidence>
<feature type="compositionally biased region" description="Polar residues" evidence="1">
    <location>
        <begin position="1129"/>
        <end position="1148"/>
    </location>
</feature>
<feature type="compositionally biased region" description="Acidic residues" evidence="1">
    <location>
        <begin position="1104"/>
        <end position="1115"/>
    </location>
</feature>
<feature type="compositionally biased region" description="Polar residues" evidence="1">
    <location>
        <begin position="578"/>
        <end position="595"/>
    </location>
</feature>
<feature type="region of interest" description="Disordered" evidence="1">
    <location>
        <begin position="395"/>
        <end position="475"/>
    </location>
</feature>
<feature type="region of interest" description="Disordered" evidence="1">
    <location>
        <begin position="491"/>
        <end position="600"/>
    </location>
</feature>